<dbReference type="InParanoid" id="F0XN60"/>
<dbReference type="AlphaFoldDB" id="F0XN60"/>
<dbReference type="HOGENOM" id="CLU_1660952_0_0_1"/>
<feature type="region of interest" description="Disordered" evidence="1">
    <location>
        <begin position="1"/>
        <end position="33"/>
    </location>
</feature>
<dbReference type="RefSeq" id="XP_014170468.1">
    <property type="nucleotide sequence ID" value="XM_014314993.1"/>
</dbReference>
<dbReference type="EMBL" id="GL629795">
    <property type="protein sequence ID" value="EFX00986.1"/>
    <property type="molecule type" value="Genomic_DNA"/>
</dbReference>
<feature type="compositionally biased region" description="Basic and acidic residues" evidence="1">
    <location>
        <begin position="13"/>
        <end position="23"/>
    </location>
</feature>
<dbReference type="Proteomes" id="UP000007796">
    <property type="component" value="Unassembled WGS sequence"/>
</dbReference>
<dbReference type="GeneID" id="25975015"/>
<evidence type="ECO:0000313" key="3">
    <source>
        <dbReference type="Proteomes" id="UP000007796"/>
    </source>
</evidence>
<accession>F0XN60</accession>
<proteinExistence type="predicted"/>
<protein>
    <submittedName>
        <fullName evidence="2">Uncharacterized protein</fullName>
    </submittedName>
</protein>
<feature type="region of interest" description="Disordered" evidence="1">
    <location>
        <begin position="88"/>
        <end position="159"/>
    </location>
</feature>
<feature type="compositionally biased region" description="Polar residues" evidence="1">
    <location>
        <begin position="130"/>
        <end position="145"/>
    </location>
</feature>
<feature type="compositionally biased region" description="Polar residues" evidence="1">
    <location>
        <begin position="1"/>
        <end position="12"/>
    </location>
</feature>
<organism evidence="3">
    <name type="scientific">Grosmannia clavigera (strain kw1407 / UAMH 11150)</name>
    <name type="common">Blue stain fungus</name>
    <name type="synonym">Graphiocladiella clavigera</name>
    <dbReference type="NCBI Taxonomy" id="655863"/>
    <lineage>
        <taxon>Eukaryota</taxon>
        <taxon>Fungi</taxon>
        <taxon>Dikarya</taxon>
        <taxon>Ascomycota</taxon>
        <taxon>Pezizomycotina</taxon>
        <taxon>Sordariomycetes</taxon>
        <taxon>Sordariomycetidae</taxon>
        <taxon>Ophiostomatales</taxon>
        <taxon>Ophiostomataceae</taxon>
        <taxon>Leptographium</taxon>
    </lineage>
</organism>
<evidence type="ECO:0000313" key="2">
    <source>
        <dbReference type="EMBL" id="EFX00986.1"/>
    </source>
</evidence>
<sequence length="159" mass="17096">MHDLTASPSTCSRDAKASIRETVSESAAPTATTPDAAPALAVLPESFSYFPYCSAPSPLAYATNAIASLSSCLRWSMTCNGNWPSPANLGFNSDRHHHQQQQQQQQQQIQSGYNENAAMSWPSDRKPYTHTPTHAASGFLTTSTADHMAKAQQDPAVKG</sequence>
<feature type="compositionally biased region" description="Low complexity" evidence="1">
    <location>
        <begin position="100"/>
        <end position="110"/>
    </location>
</feature>
<evidence type="ECO:0000256" key="1">
    <source>
        <dbReference type="SAM" id="MobiDB-lite"/>
    </source>
</evidence>
<keyword evidence="3" id="KW-1185">Reference proteome</keyword>
<feature type="compositionally biased region" description="Low complexity" evidence="1">
    <location>
        <begin position="24"/>
        <end position="33"/>
    </location>
</feature>
<name>F0XN60_GROCL</name>
<gene>
    <name evidence="2" type="ORF">CMQ_2067</name>
</gene>
<reference evidence="2 3" key="1">
    <citation type="journal article" date="2011" name="Proc. Natl. Acad. Sci. U.S.A.">
        <title>Genome and transcriptome analyses of the mountain pine beetle-fungal symbiont Grosmannia clavigera, a lodgepole pine pathogen.</title>
        <authorList>
            <person name="DiGuistini S."/>
            <person name="Wang Y."/>
            <person name="Liao N.Y."/>
            <person name="Taylor G."/>
            <person name="Tanguay P."/>
            <person name="Feau N."/>
            <person name="Henrissat B."/>
            <person name="Chan S.K."/>
            <person name="Hesse-Orce U."/>
            <person name="Alamouti S.M."/>
            <person name="Tsui C.K.M."/>
            <person name="Docking R.T."/>
            <person name="Levasseur A."/>
            <person name="Haridas S."/>
            <person name="Robertson G."/>
            <person name="Birol I."/>
            <person name="Holt R.A."/>
            <person name="Marra M.A."/>
            <person name="Hamelin R.C."/>
            <person name="Hirst M."/>
            <person name="Jones S.J.M."/>
            <person name="Bohlmann J."/>
            <person name="Breuil C."/>
        </authorList>
    </citation>
    <scope>NUCLEOTIDE SEQUENCE [LARGE SCALE GENOMIC DNA]</scope>
    <source>
        <strain evidence="3">kw1407 / UAMH 11150</strain>
    </source>
</reference>